<evidence type="ECO:0000256" key="1">
    <source>
        <dbReference type="SAM" id="Coils"/>
    </source>
</evidence>
<organism evidence="2">
    <name type="scientific">Guillardia theta</name>
    <name type="common">Cryptophyte</name>
    <name type="synonym">Cryptomonas phi</name>
    <dbReference type="NCBI Taxonomy" id="55529"/>
    <lineage>
        <taxon>Eukaryota</taxon>
        <taxon>Cryptophyceae</taxon>
        <taxon>Pyrenomonadales</taxon>
        <taxon>Geminigeraceae</taxon>
        <taxon>Guillardia</taxon>
    </lineage>
</organism>
<feature type="coiled-coil region" evidence="1">
    <location>
        <begin position="251"/>
        <end position="300"/>
    </location>
</feature>
<protein>
    <submittedName>
        <fullName evidence="2">Uncharacterized protein</fullName>
    </submittedName>
</protein>
<dbReference type="AlphaFoldDB" id="A0A7S4JFD7"/>
<gene>
    <name evidence="2" type="ORF">GTHE00462_LOCUS5275</name>
</gene>
<reference evidence="2" key="1">
    <citation type="submission" date="2021-01" db="EMBL/GenBank/DDBJ databases">
        <authorList>
            <person name="Corre E."/>
            <person name="Pelletier E."/>
            <person name="Niang G."/>
            <person name="Scheremetjew M."/>
            <person name="Finn R."/>
            <person name="Kale V."/>
            <person name="Holt S."/>
            <person name="Cochrane G."/>
            <person name="Meng A."/>
            <person name="Brown T."/>
            <person name="Cohen L."/>
        </authorList>
    </citation>
    <scope>NUCLEOTIDE SEQUENCE</scope>
    <source>
        <strain evidence="2">CCMP 2712</strain>
    </source>
</reference>
<accession>A0A7S4JFD7</accession>
<proteinExistence type="predicted"/>
<evidence type="ECO:0000313" key="2">
    <source>
        <dbReference type="EMBL" id="CAE2261770.1"/>
    </source>
</evidence>
<keyword evidence="1" id="KW-0175">Coiled coil</keyword>
<feature type="coiled-coil region" evidence="1">
    <location>
        <begin position="169"/>
        <end position="203"/>
    </location>
</feature>
<sequence>MLSSKIERLQAKHDERIKAVRELLGHVHAVQEQEDAEVRAIKGQTFKSLQQLSSQLEGSSDLYSAQLFRNFTSLALSVEGKLSRMQVKARSLQDKLRQINQAKNHALSKLRKQRGLTLSGSKRKMRRAGKMLLKSIEEEGKDVKEDDETTVSTLSSKFKKFKDKLDSYRRQSEQEVNAQQKLMSGLEKDVAAAEARNALMLQNLRSGLETNKQVASEHLLALQALEGGRSKALETLNASLRIVSQNHPASLQTLEQQERALARALHDRNEQDEAALMAMKRASDEMAEEAEDAINNQNSEGDTIDSKLEEDITSWLDELESSYDVVEQETIVANMTLDNDKDTVRRAIEEIHKGEKRLARMVDPVRKKLDALEGKISKESQRLEGNMLHVQSATPTLSSSIAAGLQRLSAALQQTEEELNGRMEEEAESLAAAVARAKKEESAKDSEVAEKVKSSLAPVKVRMQADQTRFDKVMKDRQSMNEFNASAMLPSAMTGGAAR</sequence>
<feature type="coiled-coil region" evidence="1">
    <location>
        <begin position="82"/>
        <end position="109"/>
    </location>
</feature>
<feature type="coiled-coil region" evidence="1">
    <location>
        <begin position="405"/>
        <end position="440"/>
    </location>
</feature>
<name>A0A7S4JFD7_GUITH</name>
<dbReference type="EMBL" id="HBKN01006590">
    <property type="protein sequence ID" value="CAE2261770.1"/>
    <property type="molecule type" value="Transcribed_RNA"/>
</dbReference>